<reference evidence="2 3" key="1">
    <citation type="submission" date="2014-02" db="EMBL/GenBank/DDBJ databases">
        <title>The genome sequence of Colletotrichum salicis CBS 607.94.</title>
        <authorList>
            <person name="Baroncelli R."/>
            <person name="Thon M.R."/>
        </authorList>
    </citation>
    <scope>NUCLEOTIDE SEQUENCE [LARGE SCALE GENOMIC DNA]</scope>
    <source>
        <strain evidence="2 3">CBS 607.94</strain>
    </source>
</reference>
<evidence type="ECO:0000313" key="3">
    <source>
        <dbReference type="Proteomes" id="UP000070121"/>
    </source>
</evidence>
<dbReference type="AlphaFoldDB" id="A0A135UV66"/>
<keyword evidence="3" id="KW-1185">Reference proteome</keyword>
<dbReference type="Proteomes" id="UP000070121">
    <property type="component" value="Unassembled WGS sequence"/>
</dbReference>
<evidence type="ECO:0000313" key="2">
    <source>
        <dbReference type="EMBL" id="KXH64286.1"/>
    </source>
</evidence>
<dbReference type="PROSITE" id="PS51257">
    <property type="entry name" value="PROKAR_LIPOPROTEIN"/>
    <property type="match status" value="1"/>
</dbReference>
<organism evidence="2 3">
    <name type="scientific">Colletotrichum salicis</name>
    <dbReference type="NCBI Taxonomy" id="1209931"/>
    <lineage>
        <taxon>Eukaryota</taxon>
        <taxon>Fungi</taxon>
        <taxon>Dikarya</taxon>
        <taxon>Ascomycota</taxon>
        <taxon>Pezizomycotina</taxon>
        <taxon>Sordariomycetes</taxon>
        <taxon>Hypocreomycetidae</taxon>
        <taxon>Glomerellales</taxon>
        <taxon>Glomerellaceae</taxon>
        <taxon>Colletotrichum</taxon>
        <taxon>Colletotrichum acutatum species complex</taxon>
    </lineage>
</organism>
<dbReference type="OrthoDB" id="4851659at2759"/>
<name>A0A135UV66_9PEZI</name>
<protein>
    <submittedName>
        <fullName evidence="2">Uncharacterized protein</fullName>
    </submittedName>
</protein>
<dbReference type="EMBL" id="JFFI01000992">
    <property type="protein sequence ID" value="KXH64286.1"/>
    <property type="molecule type" value="Genomic_DNA"/>
</dbReference>
<comment type="caution">
    <text evidence="2">The sequence shown here is derived from an EMBL/GenBank/DDBJ whole genome shotgun (WGS) entry which is preliminary data.</text>
</comment>
<proteinExistence type="predicted"/>
<feature type="region of interest" description="Disordered" evidence="1">
    <location>
        <begin position="175"/>
        <end position="209"/>
    </location>
</feature>
<gene>
    <name evidence="2" type="ORF">CSAL01_11697</name>
</gene>
<evidence type="ECO:0000256" key="1">
    <source>
        <dbReference type="SAM" id="MobiDB-lite"/>
    </source>
</evidence>
<accession>A0A135UV66</accession>
<sequence>MNTRTATATTTTMMACNSVAATFFSTAAAKLPHRPRQYNTKWCDGADGSIDYDFCAVEDEEEKENENECWWEDSLTEDYDMLLEFSNEEPHQQKPPVPSIMLTTTEGNVFFGNTIPEGTWCTEPRESLNLRTQYVANAETYLCPGNWLKIRDNNRRQEAEDAVLAYEKREEALHPKGSGSWRKRLARVNARSQRRRARQQKLREPERLW</sequence>
<feature type="compositionally biased region" description="Basic residues" evidence="1">
    <location>
        <begin position="181"/>
        <end position="200"/>
    </location>
</feature>